<organism evidence="1">
    <name type="scientific">Myoviridae sp. ctn8H20</name>
    <dbReference type="NCBI Taxonomy" id="2825169"/>
    <lineage>
        <taxon>Viruses</taxon>
        <taxon>Duplodnaviria</taxon>
        <taxon>Heunggongvirae</taxon>
        <taxon>Uroviricota</taxon>
        <taxon>Caudoviricetes</taxon>
    </lineage>
</organism>
<sequence length="115" mass="14045">MFYELDKELNGTFEDYKSQIIISVKTNLDSNDPINDERSYDEKKMRNLHDIIMKMKEEGKKFEVPTEFNKKVMWIEDKAEWLKRDRTKCNTRYIVENHQIPYQDAIEQMKLKYNL</sequence>
<reference evidence="1" key="1">
    <citation type="journal article" date="2021" name="Proc. Natl. Acad. Sci. U.S.A.">
        <title>A Catalog of Tens of Thousands of Viruses from Human Metagenomes Reveals Hidden Associations with Chronic Diseases.</title>
        <authorList>
            <person name="Tisza M.J."/>
            <person name="Buck C.B."/>
        </authorList>
    </citation>
    <scope>NUCLEOTIDE SEQUENCE</scope>
    <source>
        <strain evidence="1">Ctn8H20</strain>
    </source>
</reference>
<protein>
    <submittedName>
        <fullName evidence="1">Uncharacterized protein</fullName>
    </submittedName>
</protein>
<evidence type="ECO:0000313" key="1">
    <source>
        <dbReference type="EMBL" id="DAE17736.1"/>
    </source>
</evidence>
<accession>A0A8S5QF80</accession>
<proteinExistence type="predicted"/>
<name>A0A8S5QF80_9CAUD</name>
<dbReference type="EMBL" id="BK015645">
    <property type="protein sequence ID" value="DAE17736.1"/>
    <property type="molecule type" value="Genomic_DNA"/>
</dbReference>